<evidence type="ECO:0000313" key="3">
    <source>
        <dbReference type="Proteomes" id="UP001524547"/>
    </source>
</evidence>
<dbReference type="InterPro" id="IPR006311">
    <property type="entry name" value="TAT_signal"/>
</dbReference>
<name>A0ABT1W303_9PROT</name>
<dbReference type="RefSeq" id="WP_422921311.1">
    <property type="nucleotide sequence ID" value="NZ_JAMZEJ010000017.1"/>
</dbReference>
<evidence type="ECO:0000256" key="1">
    <source>
        <dbReference type="SAM" id="MobiDB-lite"/>
    </source>
</evidence>
<dbReference type="PROSITE" id="PS51318">
    <property type="entry name" value="TAT"/>
    <property type="match status" value="1"/>
</dbReference>
<feature type="non-terminal residue" evidence="2">
    <location>
        <position position="62"/>
    </location>
</feature>
<dbReference type="EMBL" id="JAMZEJ010000017">
    <property type="protein sequence ID" value="MCQ8242547.1"/>
    <property type="molecule type" value="Genomic_DNA"/>
</dbReference>
<proteinExistence type="predicted"/>
<organism evidence="2 3">
    <name type="scientific">Rhizosaccharibacter radicis</name>
    <dbReference type="NCBI Taxonomy" id="2782605"/>
    <lineage>
        <taxon>Bacteria</taxon>
        <taxon>Pseudomonadati</taxon>
        <taxon>Pseudomonadota</taxon>
        <taxon>Alphaproteobacteria</taxon>
        <taxon>Acetobacterales</taxon>
        <taxon>Acetobacteraceae</taxon>
        <taxon>Rhizosaccharibacter</taxon>
    </lineage>
</organism>
<evidence type="ECO:0000313" key="2">
    <source>
        <dbReference type="EMBL" id="MCQ8242547.1"/>
    </source>
</evidence>
<protein>
    <recommendedName>
        <fullName evidence="4">Twin-arginine translocation signal domain-containing protein</fullName>
    </recommendedName>
</protein>
<accession>A0ABT1W303</accession>
<dbReference type="Proteomes" id="UP001524547">
    <property type="component" value="Unassembled WGS sequence"/>
</dbReference>
<keyword evidence="3" id="KW-1185">Reference proteome</keyword>
<evidence type="ECO:0008006" key="4">
    <source>
        <dbReference type="Google" id="ProtNLM"/>
    </source>
</evidence>
<gene>
    <name evidence="2" type="ORF">NFI88_17160</name>
</gene>
<sequence>MSDQIIASDRDQLPPPREPSRRNLFKQAGIGAAALSAFAMQNSVFAKAASAATDPSLLTDVN</sequence>
<comment type="caution">
    <text evidence="2">The sequence shown here is derived from an EMBL/GenBank/DDBJ whole genome shotgun (WGS) entry which is preliminary data.</text>
</comment>
<feature type="region of interest" description="Disordered" evidence="1">
    <location>
        <begin position="1"/>
        <end position="22"/>
    </location>
</feature>
<reference evidence="2 3" key="1">
    <citation type="submission" date="2022-06" db="EMBL/GenBank/DDBJ databases">
        <title>Rhizosaccharibacter gen. nov. sp. nov. KSS12, endophytic bacteria isolated from sugarcane.</title>
        <authorList>
            <person name="Pitiwittayakul N."/>
        </authorList>
    </citation>
    <scope>NUCLEOTIDE SEQUENCE [LARGE SCALE GENOMIC DNA]</scope>
    <source>
        <strain evidence="2 3">KSS12</strain>
    </source>
</reference>